<evidence type="ECO:0000256" key="3">
    <source>
        <dbReference type="ARBA" id="ARBA00009606"/>
    </source>
</evidence>
<dbReference type="PANTHER" id="PTHR14222">
    <property type="entry name" value="CONDENSIN"/>
    <property type="match status" value="1"/>
</dbReference>
<evidence type="ECO:0000256" key="11">
    <source>
        <dbReference type="SAM" id="MobiDB-lite"/>
    </source>
</evidence>
<proteinExistence type="inferred from homology"/>
<evidence type="ECO:0000256" key="8">
    <source>
        <dbReference type="ARBA" id="ARBA00023242"/>
    </source>
</evidence>
<feature type="compositionally biased region" description="Basic residues" evidence="11">
    <location>
        <begin position="1306"/>
        <end position="1317"/>
    </location>
</feature>
<feature type="compositionally biased region" description="Polar residues" evidence="11">
    <location>
        <begin position="1533"/>
        <end position="1549"/>
    </location>
</feature>
<feature type="compositionally biased region" description="Low complexity" evidence="11">
    <location>
        <begin position="1497"/>
        <end position="1515"/>
    </location>
</feature>
<gene>
    <name evidence="14" type="ORF">TGEB3V08_LOCUS3601</name>
</gene>
<keyword evidence="8" id="KW-0539">Nucleus</keyword>
<dbReference type="InterPro" id="IPR011989">
    <property type="entry name" value="ARM-like"/>
</dbReference>
<feature type="compositionally biased region" description="Basic residues" evidence="11">
    <location>
        <begin position="1413"/>
        <end position="1426"/>
    </location>
</feature>
<feature type="coiled-coil region" evidence="10">
    <location>
        <begin position="398"/>
        <end position="457"/>
    </location>
</feature>
<evidence type="ECO:0000256" key="9">
    <source>
        <dbReference type="ARBA" id="ARBA00023306"/>
    </source>
</evidence>
<evidence type="ECO:0000259" key="13">
    <source>
        <dbReference type="Pfam" id="PF12922"/>
    </source>
</evidence>
<feature type="region of interest" description="Disordered" evidence="11">
    <location>
        <begin position="907"/>
        <end position="948"/>
    </location>
</feature>
<evidence type="ECO:0000256" key="5">
    <source>
        <dbReference type="ARBA" id="ARBA00022618"/>
    </source>
</evidence>
<keyword evidence="6" id="KW-0498">Mitosis</keyword>
<dbReference type="InterPro" id="IPR032682">
    <property type="entry name" value="Cnd1_C"/>
</dbReference>
<dbReference type="Gene3D" id="1.25.10.10">
    <property type="entry name" value="Leucine-rich Repeat Variant"/>
    <property type="match status" value="2"/>
</dbReference>
<keyword evidence="5" id="KW-0132">Cell division</keyword>
<feature type="compositionally biased region" description="Low complexity" evidence="11">
    <location>
        <begin position="923"/>
        <end position="946"/>
    </location>
</feature>
<comment type="similarity">
    <text evidence="3">Belongs to the CND1 (condensin subunit 1) family.</text>
</comment>
<dbReference type="InterPro" id="IPR007673">
    <property type="entry name" value="Condensin_cplx_su1"/>
</dbReference>
<evidence type="ECO:0000256" key="6">
    <source>
        <dbReference type="ARBA" id="ARBA00022776"/>
    </source>
</evidence>
<dbReference type="GO" id="GO:0051301">
    <property type="term" value="P:cell division"/>
    <property type="evidence" value="ECO:0007669"/>
    <property type="project" value="UniProtKB-KW"/>
</dbReference>
<dbReference type="GO" id="GO:0000796">
    <property type="term" value="C:condensin complex"/>
    <property type="evidence" value="ECO:0007669"/>
    <property type="project" value="TreeGrafter"/>
</dbReference>
<keyword evidence="7" id="KW-0226">DNA condensation</keyword>
<feature type="compositionally biased region" description="Polar residues" evidence="11">
    <location>
        <begin position="1354"/>
        <end position="1365"/>
    </location>
</feature>
<reference evidence="14" key="1">
    <citation type="submission" date="2020-11" db="EMBL/GenBank/DDBJ databases">
        <authorList>
            <person name="Tran Van P."/>
        </authorList>
    </citation>
    <scope>NUCLEOTIDE SEQUENCE</scope>
</reference>
<feature type="compositionally biased region" description="Acidic residues" evidence="11">
    <location>
        <begin position="1328"/>
        <end position="1344"/>
    </location>
</feature>
<feature type="domain" description="Condensin complex subunit 1 C-terminal" evidence="12">
    <location>
        <begin position="1058"/>
        <end position="1217"/>
    </location>
</feature>
<dbReference type="GO" id="GO:0005634">
    <property type="term" value="C:nucleus"/>
    <property type="evidence" value="ECO:0007669"/>
    <property type="project" value="UniProtKB-SubCell"/>
</dbReference>
<dbReference type="EMBL" id="OE840155">
    <property type="protein sequence ID" value="CAD7589675.1"/>
    <property type="molecule type" value="Genomic_DNA"/>
</dbReference>
<dbReference type="InterPro" id="IPR016024">
    <property type="entry name" value="ARM-type_fold"/>
</dbReference>
<evidence type="ECO:0000256" key="4">
    <source>
        <dbReference type="ARBA" id="ARBA00022454"/>
    </source>
</evidence>
<feature type="compositionally biased region" description="Acidic residues" evidence="11">
    <location>
        <begin position="1398"/>
        <end position="1408"/>
    </location>
</feature>
<dbReference type="GO" id="GO:0007076">
    <property type="term" value="P:mitotic chromosome condensation"/>
    <property type="evidence" value="ECO:0007669"/>
    <property type="project" value="InterPro"/>
</dbReference>
<evidence type="ECO:0000256" key="1">
    <source>
        <dbReference type="ARBA" id="ARBA00004123"/>
    </source>
</evidence>
<feature type="region of interest" description="Disordered" evidence="11">
    <location>
        <begin position="1280"/>
        <end position="1557"/>
    </location>
</feature>
<keyword evidence="10" id="KW-0175">Coiled coil</keyword>
<evidence type="ECO:0000256" key="10">
    <source>
        <dbReference type="SAM" id="Coils"/>
    </source>
</evidence>
<dbReference type="InterPro" id="IPR026971">
    <property type="entry name" value="CND1/NCAPD3"/>
</dbReference>
<accession>A0A7R9JVT5</accession>
<keyword evidence="4" id="KW-0158">Chromosome</keyword>
<dbReference type="GO" id="GO:0010032">
    <property type="term" value="P:meiotic chromosome condensation"/>
    <property type="evidence" value="ECO:0007669"/>
    <property type="project" value="TreeGrafter"/>
</dbReference>
<sequence length="1557" mass="173935">MDWEFVIPMVKDDLLSSGEGEYKVENVWGPLDVRDRFSMCKELKSHYLTNALSVNEILPEQRKVHLNTIKMLLYLLTELSNGLEDRLSEKSADALLMEGGKGRKKGTKKFEEDEWDWQEKKTEVVEMLYSILLMDLDRLWDPPVVEQDFVNLFANTCYKFLEDSSISLAKSKNLRNCIMHVLGILLKRYRHVRSFIIKVMQLLKLYEHLVTPLAQGVAIAVNEYSCNNIVKELVREFSILDSADLAQDAVGTRSYSQFLVELAENLPALMLPITDLLTPYLDDEPYIMRNCVLTVMSEIVLKVLTSENLDNASLKNRNFFLQKLQEHLLDVNAFVRSKVLQLWLKLCREHAIPIAWHGPLLTCVVDRLHDKSSSVKKFAVQVLTAFLEGNPFAAKLGLKELEAQFELEQANLKKLHEEHGVTEEEEEAEVNGVATVFQKMESKFREAVQELLQSEENIDSDSEDSESSDSSLADILEQVKSLLNNGKFIEAVKLLRKAEKQFPEDKDLKLDTVQENRVDHYILLMKKVVTSPTEEEPLPPPGPNSDSGENSQDIVTEPSQETEAPAKLAIKKQKADSITFVKILSKALPLIAGMMHSAQVTDILEAVEFFKSAFLFGLSDASMGVRHMLALVWSQEQNIKDAVAGAYNTLYLTVENTNPRVRALTVVKNLSDLLITLTIGQKDALEQLMKQWVKAGSIDLLCIQLAKALVVLSPTAEDGEIEVMWERFAMKLPDTTETDSRAGLVLLGMVASAEVQTVNSNKAVLNTIGLGSGDFALVKSTCEVLLKLAVTKVRLAPDDDIVSSLKKILIEGFSNFSQDYYIPVCFQAIDVIYQLSDSPDTICTDVLKQVCAAYERHRNSNAENDKVNPVAMLSRLVSLVGHIALRQMLYLDVAVFSELKRRNALREEANDKKSKGNKKNSRTSKTSVSAAASTTTTPNTSINASSVVAPKSRQVSASFEQNASSDDMGLTGAVADDQEAELIHSVCEKDIVCGSGILAVLSTLVLNICRDPVTFSDPSLQTAAALSMAKMMLVSSEFCEKNLQLLVSLMERSSLPTLRCNLVIAMGDMSYRFPNVVEPWSAHIYSRLHDPSLLVRRTTVIVLSNLIMNEMVKVKGQISDLALCIVDPEDIIAAMACSFFFELAKKGNALYNVMPDIISRLSSPDLNLPEPKFQLILKHVINLITKERQLESLVEKLCLRFQAAQKERQWRDLAYCLTLMPYTERSLRRLLNNVAMFADKLHEPAVYNSFTSIIANTGKNAKQDIKNVLEELEAKIEECRTRGTRESPPPQNVHKTPAPAGQRTAPRTKGKSGRRLHKPCESSSSGSELEDASDKDEEKDDNDSDIFARPKTPSALQSKKTTEFSNVDEEGIENYDRVGKLNTKTQALRRKGPKQTELESDEMSDEDENSKSKTPRVLRISSRKKKNDGTKSLTPMTRRRGSSNIVESVKDASPVEVTKSRTRRSARNIVEGEKDEDSDVITKSNTPASQRKEHKGSASSSFDCDSPISSASSSPDPKRVRSSKRISGHTPPLQKSQTTPIQNQQTVLRKSSRKRSN</sequence>
<feature type="region of interest" description="Disordered" evidence="11">
    <location>
        <begin position="530"/>
        <end position="563"/>
    </location>
</feature>
<name>A0A7R9JVT5_TIMGE</name>
<dbReference type="InterPro" id="IPR024324">
    <property type="entry name" value="Condensin_cplx_su1_N"/>
</dbReference>
<feature type="domain" description="Condensin complex subunit 1 N-terminal" evidence="13">
    <location>
        <begin position="49"/>
        <end position="193"/>
    </location>
</feature>
<evidence type="ECO:0000313" key="14">
    <source>
        <dbReference type="EMBL" id="CAD7589675.1"/>
    </source>
</evidence>
<evidence type="ECO:0000256" key="7">
    <source>
        <dbReference type="ARBA" id="ARBA00023067"/>
    </source>
</evidence>
<evidence type="ECO:0008006" key="15">
    <source>
        <dbReference type="Google" id="ProtNLM"/>
    </source>
</evidence>
<dbReference type="GO" id="GO:0000779">
    <property type="term" value="C:condensed chromosome, centromeric region"/>
    <property type="evidence" value="ECO:0007669"/>
    <property type="project" value="TreeGrafter"/>
</dbReference>
<feature type="compositionally biased region" description="Polar residues" evidence="11">
    <location>
        <begin position="544"/>
        <end position="562"/>
    </location>
</feature>
<organism evidence="14">
    <name type="scientific">Timema genevievae</name>
    <name type="common">Walking stick</name>
    <dbReference type="NCBI Taxonomy" id="629358"/>
    <lineage>
        <taxon>Eukaryota</taxon>
        <taxon>Metazoa</taxon>
        <taxon>Ecdysozoa</taxon>
        <taxon>Arthropoda</taxon>
        <taxon>Hexapoda</taxon>
        <taxon>Insecta</taxon>
        <taxon>Pterygota</taxon>
        <taxon>Neoptera</taxon>
        <taxon>Polyneoptera</taxon>
        <taxon>Phasmatodea</taxon>
        <taxon>Timematodea</taxon>
        <taxon>Timematoidea</taxon>
        <taxon>Timematidae</taxon>
        <taxon>Timema</taxon>
    </lineage>
</organism>
<dbReference type="GO" id="GO:0042393">
    <property type="term" value="F:histone binding"/>
    <property type="evidence" value="ECO:0007669"/>
    <property type="project" value="TreeGrafter"/>
</dbReference>
<protein>
    <recommendedName>
        <fullName evidence="15">Condensin complex subunit 1</fullName>
    </recommendedName>
</protein>
<dbReference type="SUPFAM" id="SSF48371">
    <property type="entry name" value="ARM repeat"/>
    <property type="match status" value="1"/>
</dbReference>
<evidence type="ECO:0000259" key="12">
    <source>
        <dbReference type="Pfam" id="PF12717"/>
    </source>
</evidence>
<evidence type="ECO:0000256" key="2">
    <source>
        <dbReference type="ARBA" id="ARBA00004286"/>
    </source>
</evidence>
<comment type="subcellular location">
    <subcellularLocation>
        <location evidence="2">Chromosome</location>
    </subcellularLocation>
    <subcellularLocation>
        <location evidence="1">Nucleus</location>
    </subcellularLocation>
</comment>
<keyword evidence="9" id="KW-0131">Cell cycle</keyword>
<dbReference type="Pfam" id="PF12717">
    <property type="entry name" value="Cnd1"/>
    <property type="match status" value="1"/>
</dbReference>
<dbReference type="Pfam" id="PF12922">
    <property type="entry name" value="Cnd1_N"/>
    <property type="match status" value="1"/>
</dbReference>
<dbReference type="PIRSF" id="PIRSF017127">
    <property type="entry name" value="Condensin_D2"/>
    <property type="match status" value="1"/>
</dbReference>
<dbReference type="PANTHER" id="PTHR14222:SF2">
    <property type="entry name" value="CONDENSIN COMPLEX SUBUNIT 1"/>
    <property type="match status" value="1"/>
</dbReference>